<organism evidence="2 3">
    <name type="scientific">Pseudonocardia abyssalis</name>
    <dbReference type="NCBI Taxonomy" id="2792008"/>
    <lineage>
        <taxon>Bacteria</taxon>
        <taxon>Bacillati</taxon>
        <taxon>Actinomycetota</taxon>
        <taxon>Actinomycetes</taxon>
        <taxon>Pseudonocardiales</taxon>
        <taxon>Pseudonocardiaceae</taxon>
        <taxon>Pseudonocardia</taxon>
    </lineage>
</organism>
<gene>
    <name evidence="2" type="ORF">I4I81_06270</name>
</gene>
<dbReference type="InterPro" id="IPR009081">
    <property type="entry name" value="PP-bd_ACP"/>
</dbReference>
<dbReference type="Pfam" id="PF00550">
    <property type="entry name" value="PP-binding"/>
    <property type="match status" value="1"/>
</dbReference>
<dbReference type="PROSITE" id="PS50075">
    <property type="entry name" value="CARRIER"/>
    <property type="match status" value="1"/>
</dbReference>
<sequence>MNQSTGTTSAVPAVAEITEVVIGIVAGELGVEPASLAPDSDLRAVEGADSIRVLRIIATIEQRYDIELEDADVFGVSTVDEVVTVVRAALDGAR</sequence>
<evidence type="ECO:0000313" key="3">
    <source>
        <dbReference type="Proteomes" id="UP000694287"/>
    </source>
</evidence>
<dbReference type="Proteomes" id="UP000694287">
    <property type="component" value="Unassembled WGS sequence"/>
</dbReference>
<proteinExistence type="predicted"/>
<dbReference type="InterPro" id="IPR020806">
    <property type="entry name" value="PKS_PP-bd"/>
</dbReference>
<evidence type="ECO:0000313" key="2">
    <source>
        <dbReference type="EMBL" id="MBW0133856.1"/>
    </source>
</evidence>
<evidence type="ECO:0000259" key="1">
    <source>
        <dbReference type="PROSITE" id="PS50075"/>
    </source>
</evidence>
<comment type="caution">
    <text evidence="2">The sequence shown here is derived from an EMBL/GenBank/DDBJ whole genome shotgun (WGS) entry which is preliminary data.</text>
</comment>
<feature type="domain" description="Carrier" evidence="1">
    <location>
        <begin position="12"/>
        <end position="90"/>
    </location>
</feature>
<protein>
    <submittedName>
        <fullName evidence="2">Acyl carrier protein</fullName>
    </submittedName>
</protein>
<reference evidence="2 3" key="1">
    <citation type="submission" date="2020-11" db="EMBL/GenBank/DDBJ databases">
        <title>Pseudonocardia abyssalis sp. nov. and Pseudonocardia oceani sp. nov., description and phylogenomic analysis of two novel actinomycetes isolated from the deep Southern Ocean.</title>
        <authorList>
            <person name="Parra J."/>
        </authorList>
    </citation>
    <scope>NUCLEOTIDE SEQUENCE [LARGE SCALE GENOMIC DNA]</scope>
    <source>
        <strain evidence="2 3">KRD-168</strain>
    </source>
</reference>
<keyword evidence="3" id="KW-1185">Reference proteome</keyword>
<dbReference type="EMBL" id="JADQDK010000001">
    <property type="protein sequence ID" value="MBW0133856.1"/>
    <property type="molecule type" value="Genomic_DNA"/>
</dbReference>
<name>A0ABS6UPH5_9PSEU</name>
<dbReference type="SMART" id="SM00823">
    <property type="entry name" value="PKS_PP"/>
    <property type="match status" value="1"/>
</dbReference>
<accession>A0ABS6UPH5</accession>